<dbReference type="InParanoid" id="A0A667Y813"/>
<dbReference type="Ensembl" id="ENSMMDT00005026762.1">
    <property type="protein sequence ID" value="ENSMMDP00005026215.1"/>
    <property type="gene ID" value="ENSMMDG00005012538.1"/>
</dbReference>
<evidence type="ECO:0000313" key="3">
    <source>
        <dbReference type="Proteomes" id="UP000472263"/>
    </source>
</evidence>
<feature type="domain" description="Ubiquitin-like" evidence="1">
    <location>
        <begin position="30"/>
        <end position="91"/>
    </location>
</feature>
<protein>
    <recommendedName>
        <fullName evidence="1">Ubiquitin-like domain-containing protein</fullName>
    </recommendedName>
</protein>
<evidence type="ECO:0000259" key="1">
    <source>
        <dbReference type="PROSITE" id="PS50053"/>
    </source>
</evidence>
<evidence type="ECO:0000313" key="2">
    <source>
        <dbReference type="Ensembl" id="ENSMMDP00005026215.1"/>
    </source>
</evidence>
<dbReference type="SUPFAM" id="SSF54236">
    <property type="entry name" value="Ubiquitin-like"/>
    <property type="match status" value="1"/>
</dbReference>
<organism evidence="2 3">
    <name type="scientific">Myripristis murdjan</name>
    <name type="common">pinecone soldierfish</name>
    <dbReference type="NCBI Taxonomy" id="586833"/>
    <lineage>
        <taxon>Eukaryota</taxon>
        <taxon>Metazoa</taxon>
        <taxon>Chordata</taxon>
        <taxon>Craniata</taxon>
        <taxon>Vertebrata</taxon>
        <taxon>Euteleostomi</taxon>
        <taxon>Actinopterygii</taxon>
        <taxon>Neopterygii</taxon>
        <taxon>Teleostei</taxon>
        <taxon>Neoteleostei</taxon>
        <taxon>Acanthomorphata</taxon>
        <taxon>Holocentriformes</taxon>
        <taxon>Holocentridae</taxon>
        <taxon>Myripristis</taxon>
    </lineage>
</organism>
<keyword evidence="3" id="KW-1185">Reference proteome</keyword>
<dbReference type="InterPro" id="IPR000626">
    <property type="entry name" value="Ubiquitin-like_dom"/>
</dbReference>
<reference evidence="2" key="3">
    <citation type="submission" date="2025-09" db="UniProtKB">
        <authorList>
            <consortium name="Ensembl"/>
        </authorList>
    </citation>
    <scope>IDENTIFICATION</scope>
</reference>
<dbReference type="GeneTree" id="ENSGT00990000204936"/>
<reference evidence="2" key="1">
    <citation type="submission" date="2019-06" db="EMBL/GenBank/DDBJ databases">
        <authorList>
            <consortium name="Wellcome Sanger Institute Data Sharing"/>
        </authorList>
    </citation>
    <scope>NUCLEOTIDE SEQUENCE [LARGE SCALE GENOMIC DNA]</scope>
</reference>
<sequence length="94" mass="10377">MGKIYQVTVCGLRGEKMTIDLCNTEEQMQSMTVLQLKEKVAEKLPGGAGESVQTLRLIFTDKMLEQDSALLSSFGIQHKSVIHMVIRVPGGLKL</sequence>
<dbReference type="PROSITE" id="PS50053">
    <property type="entry name" value="UBIQUITIN_2"/>
    <property type="match status" value="1"/>
</dbReference>
<proteinExistence type="predicted"/>
<dbReference type="SMART" id="SM00213">
    <property type="entry name" value="UBQ"/>
    <property type="match status" value="1"/>
</dbReference>
<dbReference type="Proteomes" id="UP000472263">
    <property type="component" value="Chromosome 18"/>
</dbReference>
<dbReference type="CDD" id="cd17039">
    <property type="entry name" value="Ubl_ubiquitin_like"/>
    <property type="match status" value="1"/>
</dbReference>
<dbReference type="AlphaFoldDB" id="A0A667Y813"/>
<dbReference type="Gene3D" id="3.10.20.90">
    <property type="entry name" value="Phosphatidylinositol 3-kinase Catalytic Subunit, Chain A, domain 1"/>
    <property type="match status" value="1"/>
</dbReference>
<dbReference type="FunCoup" id="A0A667Y813">
    <property type="interactions" value="8"/>
</dbReference>
<name>A0A667Y813_9TELE</name>
<dbReference type="InterPro" id="IPR029071">
    <property type="entry name" value="Ubiquitin-like_domsf"/>
</dbReference>
<accession>A0A667Y813</accession>
<dbReference type="Pfam" id="PF00240">
    <property type="entry name" value="ubiquitin"/>
    <property type="match status" value="1"/>
</dbReference>
<reference evidence="2" key="2">
    <citation type="submission" date="2025-08" db="UniProtKB">
        <authorList>
            <consortium name="Ensembl"/>
        </authorList>
    </citation>
    <scope>IDENTIFICATION</scope>
</reference>